<dbReference type="InterPro" id="IPR029021">
    <property type="entry name" value="Prot-tyrosine_phosphatase-like"/>
</dbReference>
<sequence length="241" mass="27260">MPAQSPSFPSAANFRDLADHVPERFRMRRHTLFRSDHLGALNEYDAGQIQALGIRRVLDFRGVDERTSAACVLPDVTLHSLSIEPTIVQKLQDVLAAGKDLTEDDVVMLMQDTYRGFVRTSTHRFAEFFALLLESNEPTVFHCTAGKDRTGFAAALFLYAMGVPQDVVMRDYMHTNDRLRPPPGTFFPEVVSRVLYRVQPEFLDAAFEAIEQDYGSMDAYLLAGLRLRPADRARLSDLYRA</sequence>
<dbReference type="PROSITE" id="PS50056">
    <property type="entry name" value="TYR_PHOSPHATASE_2"/>
    <property type="match status" value="1"/>
</dbReference>
<dbReference type="RefSeq" id="WP_187083332.1">
    <property type="nucleotide sequence ID" value="NZ_JACORU010000008.1"/>
</dbReference>
<reference evidence="3" key="1">
    <citation type="submission" date="2020-08" db="EMBL/GenBank/DDBJ databases">
        <title>Ramlibacter sp. GTP1 16S ribosomal RNA gene genome sequencing and assembly.</title>
        <authorList>
            <person name="Kang M."/>
        </authorList>
    </citation>
    <scope>NUCLEOTIDE SEQUENCE</scope>
    <source>
        <strain evidence="3">GTP1</strain>
    </source>
</reference>
<protein>
    <submittedName>
        <fullName evidence="3">Tyrosine-protein phosphatase</fullName>
    </submittedName>
</protein>
<dbReference type="PROSITE" id="PS00383">
    <property type="entry name" value="TYR_PHOSPHATASE_1"/>
    <property type="match status" value="1"/>
</dbReference>
<name>A0A923S3W0_9BURK</name>
<feature type="domain" description="Tyrosine specific protein phosphatases" evidence="2">
    <location>
        <begin position="123"/>
        <end position="181"/>
    </location>
</feature>
<dbReference type="InterPro" id="IPR000387">
    <property type="entry name" value="Tyr_Pase_dom"/>
</dbReference>
<dbReference type="PANTHER" id="PTHR31126:SF1">
    <property type="entry name" value="TYROSINE SPECIFIC PROTEIN PHOSPHATASES DOMAIN-CONTAINING PROTEIN"/>
    <property type="match status" value="1"/>
</dbReference>
<dbReference type="InterPro" id="IPR026893">
    <property type="entry name" value="Tyr/Ser_Pase_IphP-type"/>
</dbReference>
<dbReference type="PANTHER" id="PTHR31126">
    <property type="entry name" value="TYROSINE-PROTEIN PHOSPHATASE"/>
    <property type="match status" value="1"/>
</dbReference>
<proteinExistence type="inferred from homology"/>
<comment type="caution">
    <text evidence="3">The sequence shown here is derived from an EMBL/GenBank/DDBJ whole genome shotgun (WGS) entry which is preliminary data.</text>
</comment>
<gene>
    <name evidence="3" type="ORF">H8R02_20390</name>
</gene>
<organism evidence="3 4">
    <name type="scientific">Ramlibacter albus</name>
    <dbReference type="NCBI Taxonomy" id="2079448"/>
    <lineage>
        <taxon>Bacteria</taxon>
        <taxon>Pseudomonadati</taxon>
        <taxon>Pseudomonadota</taxon>
        <taxon>Betaproteobacteria</taxon>
        <taxon>Burkholderiales</taxon>
        <taxon>Comamonadaceae</taxon>
        <taxon>Ramlibacter</taxon>
    </lineage>
</organism>
<dbReference type="Pfam" id="PF13350">
    <property type="entry name" value="Y_phosphatase3"/>
    <property type="match status" value="1"/>
</dbReference>
<dbReference type="GO" id="GO:0004721">
    <property type="term" value="F:phosphoprotein phosphatase activity"/>
    <property type="evidence" value="ECO:0007669"/>
    <property type="project" value="InterPro"/>
</dbReference>
<evidence type="ECO:0000313" key="4">
    <source>
        <dbReference type="Proteomes" id="UP000596827"/>
    </source>
</evidence>
<dbReference type="Proteomes" id="UP000596827">
    <property type="component" value="Unassembled WGS sequence"/>
</dbReference>
<dbReference type="AlphaFoldDB" id="A0A923S3W0"/>
<dbReference type="Gene3D" id="3.90.190.10">
    <property type="entry name" value="Protein tyrosine phosphatase superfamily"/>
    <property type="match status" value="1"/>
</dbReference>
<dbReference type="EMBL" id="JACORU010000008">
    <property type="protein sequence ID" value="MBC5766836.1"/>
    <property type="molecule type" value="Genomic_DNA"/>
</dbReference>
<comment type="similarity">
    <text evidence="1">Belongs to the protein-tyrosine phosphatase family.</text>
</comment>
<dbReference type="InterPro" id="IPR016130">
    <property type="entry name" value="Tyr_Pase_AS"/>
</dbReference>
<keyword evidence="4" id="KW-1185">Reference proteome</keyword>
<evidence type="ECO:0000313" key="3">
    <source>
        <dbReference type="EMBL" id="MBC5766836.1"/>
    </source>
</evidence>
<accession>A0A923S3W0</accession>
<dbReference type="SUPFAM" id="SSF52799">
    <property type="entry name" value="(Phosphotyrosine protein) phosphatases II"/>
    <property type="match status" value="1"/>
</dbReference>
<evidence type="ECO:0000256" key="1">
    <source>
        <dbReference type="ARBA" id="ARBA00009580"/>
    </source>
</evidence>
<evidence type="ECO:0000259" key="2">
    <source>
        <dbReference type="PROSITE" id="PS50056"/>
    </source>
</evidence>